<dbReference type="AlphaFoldDB" id="A0A8J2YTW6"/>
<evidence type="ECO:0000313" key="14">
    <source>
        <dbReference type="Proteomes" id="UP000646365"/>
    </source>
</evidence>
<comment type="similarity">
    <text evidence="12">Belongs to the LpxC family.</text>
</comment>
<dbReference type="GO" id="GO:0103117">
    <property type="term" value="F:UDP-3-O-acyl-N-acetylglucosamine deacetylase activity"/>
    <property type="evidence" value="ECO:0007669"/>
    <property type="project" value="UniProtKB-UniRule"/>
</dbReference>
<proteinExistence type="inferred from homology"/>
<evidence type="ECO:0000256" key="9">
    <source>
        <dbReference type="ARBA" id="ARBA00022833"/>
    </source>
</evidence>
<keyword evidence="7 12" id="KW-0479">Metal-binding</keyword>
<keyword evidence="8 12" id="KW-0378">Hydrolase</keyword>
<comment type="cofactor">
    <cofactor evidence="1 12">
        <name>Zn(2+)</name>
        <dbReference type="ChEBI" id="CHEBI:29105"/>
    </cofactor>
</comment>
<comment type="pathway">
    <text evidence="3 12">Glycolipid biosynthesis; lipid IV(A) biosynthesis; lipid IV(A) from (3R)-3-hydroxytetradecanoyl-[acyl-carrier-protein] and UDP-N-acetyl-alpha-D-glucosamine: step 2/6.</text>
</comment>
<evidence type="ECO:0000256" key="1">
    <source>
        <dbReference type="ARBA" id="ARBA00001947"/>
    </source>
</evidence>
<keyword evidence="5 12" id="KW-0444">Lipid biosynthesis</keyword>
<protein>
    <recommendedName>
        <fullName evidence="4 12">UDP-3-O-acyl-N-acetylglucosamine deacetylase</fullName>
        <shortName evidence="12">UDP-3-O-acyl-GlcNAc deacetylase</shortName>
        <ecNumber evidence="4 12">3.5.1.108</ecNumber>
    </recommendedName>
    <alternativeName>
        <fullName evidence="12">UDP-3-O-[R-3-hydroxymyristoyl]-N-acetylglucosamine deacetylase</fullName>
    </alternativeName>
</protein>
<keyword evidence="10 12" id="KW-0443">Lipid metabolism</keyword>
<dbReference type="UniPathway" id="UPA00359">
    <property type="reaction ID" value="UER00478"/>
</dbReference>
<keyword evidence="14" id="KW-1185">Reference proteome</keyword>
<dbReference type="Pfam" id="PF03331">
    <property type="entry name" value="LpxC"/>
    <property type="match status" value="1"/>
</dbReference>
<dbReference type="HAMAP" id="MF_00388">
    <property type="entry name" value="LpxC"/>
    <property type="match status" value="1"/>
</dbReference>
<reference evidence="13" key="1">
    <citation type="journal article" date="2014" name="Int. J. Syst. Evol. Microbiol.">
        <title>Complete genome sequence of Corynebacterium casei LMG S-19264T (=DSM 44701T), isolated from a smear-ripened cheese.</title>
        <authorList>
            <consortium name="US DOE Joint Genome Institute (JGI-PGF)"/>
            <person name="Walter F."/>
            <person name="Albersmeier A."/>
            <person name="Kalinowski J."/>
            <person name="Ruckert C."/>
        </authorList>
    </citation>
    <scope>NUCLEOTIDE SEQUENCE</scope>
    <source>
        <strain evidence="13">CGMCC 1.15725</strain>
    </source>
</reference>
<dbReference type="Gene3D" id="3.30.230.20">
    <property type="entry name" value="lpxc deacetylase, domain 1"/>
    <property type="match status" value="1"/>
</dbReference>
<organism evidence="13 14">
    <name type="scientific">Aliidongia dinghuensis</name>
    <dbReference type="NCBI Taxonomy" id="1867774"/>
    <lineage>
        <taxon>Bacteria</taxon>
        <taxon>Pseudomonadati</taxon>
        <taxon>Pseudomonadota</taxon>
        <taxon>Alphaproteobacteria</taxon>
        <taxon>Rhodospirillales</taxon>
        <taxon>Dongiaceae</taxon>
        <taxon>Aliidongia</taxon>
    </lineage>
</organism>
<dbReference type="GO" id="GO:0009245">
    <property type="term" value="P:lipid A biosynthetic process"/>
    <property type="evidence" value="ECO:0007669"/>
    <property type="project" value="UniProtKB-UniRule"/>
</dbReference>
<comment type="catalytic activity">
    <reaction evidence="11 12">
        <text>a UDP-3-O-[(3R)-3-hydroxyacyl]-N-acetyl-alpha-D-glucosamine + H2O = a UDP-3-O-[(3R)-3-hydroxyacyl]-alpha-D-glucosamine + acetate</text>
        <dbReference type="Rhea" id="RHEA:67816"/>
        <dbReference type="ChEBI" id="CHEBI:15377"/>
        <dbReference type="ChEBI" id="CHEBI:30089"/>
        <dbReference type="ChEBI" id="CHEBI:137740"/>
        <dbReference type="ChEBI" id="CHEBI:173225"/>
        <dbReference type="EC" id="3.5.1.108"/>
    </reaction>
</comment>
<evidence type="ECO:0000256" key="10">
    <source>
        <dbReference type="ARBA" id="ARBA00023098"/>
    </source>
</evidence>
<evidence type="ECO:0000256" key="11">
    <source>
        <dbReference type="ARBA" id="ARBA00024535"/>
    </source>
</evidence>
<dbReference type="PANTHER" id="PTHR33694:SF1">
    <property type="entry name" value="UDP-3-O-ACYL-N-ACETYLGLUCOSAMINE DEACETYLASE 1, MITOCHONDRIAL-RELATED"/>
    <property type="match status" value="1"/>
</dbReference>
<dbReference type="PANTHER" id="PTHR33694">
    <property type="entry name" value="UDP-3-O-ACYL-N-ACETYLGLUCOSAMINE DEACETYLASE 1, MITOCHONDRIAL-RELATED"/>
    <property type="match status" value="1"/>
</dbReference>
<dbReference type="GO" id="GO:0046872">
    <property type="term" value="F:metal ion binding"/>
    <property type="evidence" value="ECO:0007669"/>
    <property type="project" value="UniProtKB-KW"/>
</dbReference>
<dbReference type="EC" id="3.5.1.108" evidence="4 12"/>
<dbReference type="GO" id="GO:0016020">
    <property type="term" value="C:membrane"/>
    <property type="evidence" value="ECO:0007669"/>
    <property type="project" value="GOC"/>
</dbReference>
<evidence type="ECO:0000256" key="12">
    <source>
        <dbReference type="HAMAP-Rule" id="MF_00388"/>
    </source>
</evidence>
<evidence type="ECO:0000256" key="5">
    <source>
        <dbReference type="ARBA" id="ARBA00022516"/>
    </source>
</evidence>
<dbReference type="SUPFAM" id="SSF54211">
    <property type="entry name" value="Ribosomal protein S5 domain 2-like"/>
    <property type="match status" value="2"/>
</dbReference>
<feature type="active site" description="Proton donor" evidence="12">
    <location>
        <position position="269"/>
    </location>
</feature>
<feature type="binding site" evidence="12">
    <location>
        <position position="246"/>
    </location>
    <ligand>
        <name>Zn(2+)</name>
        <dbReference type="ChEBI" id="CHEBI:29105"/>
    </ligand>
</feature>
<gene>
    <name evidence="12 13" type="primary">lpxC</name>
    <name evidence="13" type="ORF">GCM10011611_24040</name>
</gene>
<dbReference type="RefSeq" id="WP_189045923.1">
    <property type="nucleotide sequence ID" value="NZ_BMJQ01000005.1"/>
</dbReference>
<evidence type="ECO:0000256" key="4">
    <source>
        <dbReference type="ARBA" id="ARBA00012745"/>
    </source>
</evidence>
<comment type="caution">
    <text evidence="13">The sequence shown here is derived from an EMBL/GenBank/DDBJ whole genome shotgun (WGS) entry which is preliminary data.</text>
</comment>
<name>A0A8J2YTW6_9PROT</name>
<evidence type="ECO:0000256" key="3">
    <source>
        <dbReference type="ARBA" id="ARBA00005002"/>
    </source>
</evidence>
<dbReference type="InterPro" id="IPR004463">
    <property type="entry name" value="UDP-acyl_GlcNac_deAcase"/>
</dbReference>
<evidence type="ECO:0000256" key="6">
    <source>
        <dbReference type="ARBA" id="ARBA00022556"/>
    </source>
</evidence>
<dbReference type="InterPro" id="IPR011334">
    <property type="entry name" value="UDP-acyl_GlcNac_deAcase_C"/>
</dbReference>
<keyword evidence="9 12" id="KW-0862">Zinc</keyword>
<feature type="binding site" evidence="12">
    <location>
        <position position="242"/>
    </location>
    <ligand>
        <name>Zn(2+)</name>
        <dbReference type="ChEBI" id="CHEBI:29105"/>
    </ligand>
</feature>
<dbReference type="NCBIfam" id="TIGR00325">
    <property type="entry name" value="lpxC"/>
    <property type="match status" value="1"/>
</dbReference>
<dbReference type="EMBL" id="BMJQ01000005">
    <property type="protein sequence ID" value="GGF17408.1"/>
    <property type="molecule type" value="Genomic_DNA"/>
</dbReference>
<evidence type="ECO:0000256" key="8">
    <source>
        <dbReference type="ARBA" id="ARBA00022801"/>
    </source>
</evidence>
<accession>A0A8J2YTW6</accession>
<keyword evidence="6 12" id="KW-0441">Lipid A biosynthesis</keyword>
<dbReference type="Proteomes" id="UP000646365">
    <property type="component" value="Unassembled WGS sequence"/>
</dbReference>
<dbReference type="Gene3D" id="3.30.1700.10">
    <property type="entry name" value="lpxc deacetylase, domain 2"/>
    <property type="match status" value="1"/>
</dbReference>
<dbReference type="InterPro" id="IPR015870">
    <property type="entry name" value="UDP-acyl_N-AcGlcN_deAcase_N"/>
</dbReference>
<evidence type="ECO:0000313" key="13">
    <source>
        <dbReference type="EMBL" id="GGF17408.1"/>
    </source>
</evidence>
<reference evidence="13" key="2">
    <citation type="submission" date="2020-09" db="EMBL/GenBank/DDBJ databases">
        <authorList>
            <person name="Sun Q."/>
            <person name="Zhou Y."/>
        </authorList>
    </citation>
    <scope>NUCLEOTIDE SEQUENCE</scope>
    <source>
        <strain evidence="13">CGMCC 1.15725</strain>
    </source>
</reference>
<feature type="binding site" evidence="12">
    <location>
        <position position="85"/>
    </location>
    <ligand>
        <name>Zn(2+)</name>
        <dbReference type="ChEBI" id="CHEBI:29105"/>
    </ligand>
</feature>
<evidence type="ECO:0000256" key="2">
    <source>
        <dbReference type="ARBA" id="ARBA00002923"/>
    </source>
</evidence>
<dbReference type="InterPro" id="IPR020568">
    <property type="entry name" value="Ribosomal_Su5_D2-typ_SF"/>
</dbReference>
<comment type="function">
    <text evidence="2 12">Catalyzes the hydrolysis of UDP-3-O-myristoyl-N-acetylglucosamine to form UDP-3-O-myristoylglucosamine and acetate, the committed step in lipid A biosynthesis.</text>
</comment>
<evidence type="ECO:0000256" key="7">
    <source>
        <dbReference type="ARBA" id="ARBA00022723"/>
    </source>
</evidence>
<sequence length="308" mass="32984">MFHKGAVLQKTLKAPIHCTGVGLHSGVKAAITLRPAPANTGIVFRRLDVEGAPVEIPADWRRSVESALCTPLTDDKGISIMTVEHLMSALAGCAIDNAIIDIIGPEVPIMDGSAAPFVFLIECAGTIEQLAPRRFVKVLKPVRIEQGQASVTLAPGEGFSVDFTIDFASKAIARQSTRVTVDPGTFKSEISRARTFGFLAEVDQLRAAGLARGGSLDNAIVIDGDEVLNDGGLRYPDEFVRHKALDAIGDLYLAGNPLIGRFEGIRSSHALNRRALEALFADDEAWCYVTLADAQPIDAWQEPARATA</sequence>